<evidence type="ECO:0000256" key="8">
    <source>
        <dbReference type="ARBA" id="ARBA00049127"/>
    </source>
</evidence>
<reference evidence="11" key="1">
    <citation type="journal article" date="2019" name="Int. J. Syst. Evol. Microbiol.">
        <title>The Global Catalogue of Microorganisms (GCM) 10K type strain sequencing project: providing services to taxonomists for standard genome sequencing and annotation.</title>
        <authorList>
            <consortium name="The Broad Institute Genomics Platform"/>
            <consortium name="The Broad Institute Genome Sequencing Center for Infectious Disease"/>
            <person name="Wu L."/>
            <person name="Ma J."/>
        </authorList>
    </citation>
    <scope>NUCLEOTIDE SEQUENCE [LARGE SCALE GENOMIC DNA]</scope>
    <source>
        <strain evidence="11">JCM 3272</strain>
    </source>
</reference>
<comment type="pathway">
    <text evidence="6">Amine and polyamine biosynthesis; putrescine biosynthesis via L-ornithine pathway; putrescine from L-ornithine: step 1/1.</text>
</comment>
<dbReference type="InterPro" id="IPR029066">
    <property type="entry name" value="PLP-binding_barrel"/>
</dbReference>
<protein>
    <recommendedName>
        <fullName evidence="7">ornithine decarboxylase</fullName>
        <ecNumber evidence="7">4.1.1.17</ecNumber>
    </recommendedName>
</protein>
<dbReference type="PRINTS" id="PR01182">
    <property type="entry name" value="ORNDCRBXLASE"/>
</dbReference>
<sequence>MTAALADQARLDLPAHWPAALGPRALAGLDATTPFLAVDLATVAERYTAFTAAIPGVSTFYAMKCNSADAVLGTLAALGSGFEVASAGELRMLRELGVEASEVLYSNPIKPPAAIAEARRAGLWRFSFDSEGELHKLAQYAPGAAVYIRLRVDDSTSLFPLSRKFGAEAHEARALLLLARELGLRPYGVTFHVGSQCATTSAWRQAIAAAGRLMTALAEDGVQLEMLDLGGGFPARYVERVPSLDQIAATVNAALAELLPYRPALLAAEPGRHLVAESAVMVTTVLGREVRAGENWLYVDVGAYNGMMETQQTVQQWRFPLWTSRTDHALVPHLPFTVTGPSCDSSDTMFYGVNLPATIEVGDRLYIGSAGAYTLSYASHFNGFAPPEPVFVGGPIGAGVPAPAVPASLVPAPAVPASLTGAGVPAPGVPAQLPASLTRVAGRS</sequence>
<dbReference type="PRINTS" id="PR01179">
    <property type="entry name" value="ODADCRBXLASE"/>
</dbReference>
<dbReference type="RefSeq" id="WP_344619209.1">
    <property type="nucleotide sequence ID" value="NZ_BAAARV010000096.1"/>
</dbReference>
<dbReference type="EMBL" id="BAAARV010000096">
    <property type="protein sequence ID" value="GAA2384606.1"/>
    <property type="molecule type" value="Genomic_DNA"/>
</dbReference>
<dbReference type="CDD" id="cd00622">
    <property type="entry name" value="PLPDE_III_ODC"/>
    <property type="match status" value="1"/>
</dbReference>
<dbReference type="InterPro" id="IPR022644">
    <property type="entry name" value="De-COase2_N"/>
</dbReference>
<dbReference type="Proteomes" id="UP001501444">
    <property type="component" value="Unassembled WGS sequence"/>
</dbReference>
<keyword evidence="5" id="KW-0456">Lyase</keyword>
<proteinExistence type="inferred from homology"/>
<comment type="similarity">
    <text evidence="2">Belongs to the Orn/Lys/Arg decarboxylase class-II family.</text>
</comment>
<gene>
    <name evidence="10" type="ORF">GCM10010170_094030</name>
</gene>
<dbReference type="Gene3D" id="3.20.20.10">
    <property type="entry name" value="Alanine racemase"/>
    <property type="match status" value="1"/>
</dbReference>
<dbReference type="InterPro" id="IPR002433">
    <property type="entry name" value="Orn_de-COase"/>
</dbReference>
<comment type="caution">
    <text evidence="10">The sequence shown here is derived from an EMBL/GenBank/DDBJ whole genome shotgun (WGS) entry which is preliminary data.</text>
</comment>
<name>A0ABP5UQN0_9ACTN</name>
<keyword evidence="4" id="KW-0663">Pyridoxal phosphate</keyword>
<dbReference type="PANTHER" id="PTHR11482:SF6">
    <property type="entry name" value="ORNITHINE DECARBOXYLASE 1-RELATED"/>
    <property type="match status" value="1"/>
</dbReference>
<evidence type="ECO:0000256" key="5">
    <source>
        <dbReference type="ARBA" id="ARBA00023239"/>
    </source>
</evidence>
<evidence type="ECO:0000256" key="6">
    <source>
        <dbReference type="ARBA" id="ARBA00034115"/>
    </source>
</evidence>
<evidence type="ECO:0000313" key="11">
    <source>
        <dbReference type="Proteomes" id="UP001501444"/>
    </source>
</evidence>
<accession>A0ABP5UQN0</accession>
<feature type="domain" description="Orn/DAP/Arg decarboxylase 2 N-terminal" evidence="9">
    <location>
        <begin position="41"/>
        <end position="276"/>
    </location>
</feature>
<dbReference type="SUPFAM" id="SSF50621">
    <property type="entry name" value="Alanine racemase C-terminal domain-like"/>
    <property type="match status" value="1"/>
</dbReference>
<dbReference type="PANTHER" id="PTHR11482">
    <property type="entry name" value="ARGININE/DIAMINOPIMELATE/ORNITHINE DECARBOXYLASE"/>
    <property type="match status" value="1"/>
</dbReference>
<dbReference type="InterPro" id="IPR022653">
    <property type="entry name" value="De-COase2_pyr-phos_BS"/>
</dbReference>
<dbReference type="PROSITE" id="PS00878">
    <property type="entry name" value="ODR_DC_2_1"/>
    <property type="match status" value="1"/>
</dbReference>
<evidence type="ECO:0000256" key="7">
    <source>
        <dbReference type="ARBA" id="ARBA00034138"/>
    </source>
</evidence>
<dbReference type="InterPro" id="IPR000183">
    <property type="entry name" value="Orn/DAP/Arg_de-COase"/>
</dbReference>
<keyword evidence="3" id="KW-0210">Decarboxylase</keyword>
<comment type="catalytic activity">
    <reaction evidence="8">
        <text>L-ornithine + H(+) = putrescine + CO2</text>
        <dbReference type="Rhea" id="RHEA:22964"/>
        <dbReference type="ChEBI" id="CHEBI:15378"/>
        <dbReference type="ChEBI" id="CHEBI:16526"/>
        <dbReference type="ChEBI" id="CHEBI:46911"/>
        <dbReference type="ChEBI" id="CHEBI:326268"/>
        <dbReference type="EC" id="4.1.1.17"/>
    </reaction>
</comment>
<dbReference type="InterPro" id="IPR009006">
    <property type="entry name" value="Ala_racemase/Decarboxylase_C"/>
</dbReference>
<dbReference type="InterPro" id="IPR022657">
    <property type="entry name" value="De-COase2_CS"/>
</dbReference>
<dbReference type="Gene3D" id="2.40.37.10">
    <property type="entry name" value="Lyase, Ornithine Decarboxylase, Chain A, domain 1"/>
    <property type="match status" value="1"/>
</dbReference>
<evidence type="ECO:0000256" key="4">
    <source>
        <dbReference type="ARBA" id="ARBA00022898"/>
    </source>
</evidence>
<evidence type="ECO:0000256" key="2">
    <source>
        <dbReference type="ARBA" id="ARBA00008872"/>
    </source>
</evidence>
<evidence type="ECO:0000259" key="9">
    <source>
        <dbReference type="Pfam" id="PF02784"/>
    </source>
</evidence>
<dbReference type="EC" id="4.1.1.17" evidence="7"/>
<keyword evidence="11" id="KW-1185">Reference proteome</keyword>
<dbReference type="Pfam" id="PF02784">
    <property type="entry name" value="Orn_Arg_deC_N"/>
    <property type="match status" value="1"/>
</dbReference>
<evidence type="ECO:0000313" key="10">
    <source>
        <dbReference type="EMBL" id="GAA2384606.1"/>
    </source>
</evidence>
<dbReference type="SUPFAM" id="SSF51419">
    <property type="entry name" value="PLP-binding barrel"/>
    <property type="match status" value="1"/>
</dbReference>
<organism evidence="10 11">
    <name type="scientific">Dactylosporangium salmoneum</name>
    <dbReference type="NCBI Taxonomy" id="53361"/>
    <lineage>
        <taxon>Bacteria</taxon>
        <taxon>Bacillati</taxon>
        <taxon>Actinomycetota</taxon>
        <taxon>Actinomycetes</taxon>
        <taxon>Micromonosporales</taxon>
        <taxon>Micromonosporaceae</taxon>
        <taxon>Dactylosporangium</taxon>
    </lineage>
</organism>
<dbReference type="PROSITE" id="PS00879">
    <property type="entry name" value="ODR_DC_2_2"/>
    <property type="match status" value="1"/>
</dbReference>
<evidence type="ECO:0000256" key="3">
    <source>
        <dbReference type="ARBA" id="ARBA00022793"/>
    </source>
</evidence>
<comment type="cofactor">
    <cofactor evidence="1">
        <name>pyridoxal 5'-phosphate</name>
        <dbReference type="ChEBI" id="CHEBI:597326"/>
    </cofactor>
</comment>
<evidence type="ECO:0000256" key="1">
    <source>
        <dbReference type="ARBA" id="ARBA00001933"/>
    </source>
</evidence>